<dbReference type="GeneID" id="29393528"/>
<dbReference type="EMBL" id="CP002039">
    <property type="protein sequence ID" value="ADJ63880.1"/>
    <property type="molecule type" value="Genomic_DNA"/>
</dbReference>
<dbReference type="STRING" id="757424.Hsero_2381"/>
<dbReference type="SMART" id="SM00100">
    <property type="entry name" value="cNMP"/>
    <property type="match status" value="1"/>
</dbReference>
<dbReference type="Pfam" id="PF13545">
    <property type="entry name" value="HTH_Crp_2"/>
    <property type="match status" value="1"/>
</dbReference>
<keyword evidence="1" id="KW-0805">Transcription regulation</keyword>
<dbReference type="Proteomes" id="UP000000329">
    <property type="component" value="Chromosome"/>
</dbReference>
<evidence type="ECO:0000313" key="5">
    <source>
        <dbReference type="EMBL" id="ADJ63880.1"/>
    </source>
</evidence>
<dbReference type="GO" id="GO:0003700">
    <property type="term" value="F:DNA-binding transcription factor activity"/>
    <property type="evidence" value="ECO:0007669"/>
    <property type="project" value="InterPro"/>
</dbReference>
<dbReference type="SUPFAM" id="SSF51206">
    <property type="entry name" value="cAMP-binding domain-like"/>
    <property type="match status" value="1"/>
</dbReference>
<keyword evidence="2" id="KW-0238">DNA-binding</keyword>
<gene>
    <name evidence="5" type="primary">fnr</name>
    <name evidence="5" type="ordered locus">Hsero_2381</name>
</gene>
<accession>D8IVE1</accession>
<evidence type="ECO:0000313" key="6">
    <source>
        <dbReference type="Proteomes" id="UP000000329"/>
    </source>
</evidence>
<dbReference type="eggNOG" id="COG0664">
    <property type="taxonomic scope" value="Bacteria"/>
</dbReference>
<dbReference type="KEGG" id="hse:Hsero_2381"/>
<dbReference type="InterPro" id="IPR050397">
    <property type="entry name" value="Env_Response_Regulators"/>
</dbReference>
<dbReference type="CDD" id="cd00092">
    <property type="entry name" value="HTH_CRP"/>
    <property type="match status" value="1"/>
</dbReference>
<reference evidence="5 6" key="1">
    <citation type="submission" date="2010-04" db="EMBL/GenBank/DDBJ databases">
        <title>The genome of Herbaspirillum seropedicae SmR1, an endophytic, nitrogen-fixing, plant-growth promoting beta-Proteobacteria.</title>
        <authorList>
            <person name="Pedrosa F.O."/>
            <person name="Monteiro R.A."/>
            <person name="Wassem R."/>
            <person name="Cruz L.M."/>
            <person name="Ayub R.A."/>
            <person name="Colauto N.B."/>
            <person name="Fernandez M.A."/>
            <person name="Fungaro M.H.P."/>
            <person name="Grisard E.C."/>
            <person name="Hungria M."/>
            <person name="Madeira H.M.F."/>
            <person name="Nodari R.O."/>
            <person name="Osaku C.A."/>
            <person name="Petzl-Erler M.L."/>
            <person name="Terenzi H."/>
            <person name="Vieira L.G.E."/>
            <person name="Almeida M.I.M."/>
            <person name="Alves L.R."/>
            <person name="Arantes O.M.N."/>
            <person name="Balsanelli E."/>
            <person name="Barcellos F.G."/>
            <person name="Baura V.A."/>
            <person name="Binde D.R."/>
            <person name="Campo R.J."/>
            <person name="Chubatsu L.S."/>
            <person name="Chueire L.M.O."/>
            <person name="Ciferri R.R."/>
            <person name="Correa L.C."/>
            <person name="da Conceicao Silva J.L."/>
            <person name="Dabul A.N.G."/>
            <person name="Dambros B.P."/>
            <person name="Faoro H."/>
            <person name="Favetti A."/>
            <person name="Friedermann G."/>
            <person name="Furlaneto M.C."/>
            <person name="Gasques L.S."/>
            <person name="Gimenes C.C.T."/>
            <person name="Gioppo N.M.R."/>
            <person name="Glienke-Blanco C."/>
            <person name="Godoy L.P."/>
            <person name="Guerra M.P."/>
            <person name="Karp S."/>
            <person name="Kava-Cordeiro V."/>
            <person name="Margarido V.P."/>
            <person name="Mathioni S.M."/>
            <person name="Menck-Soares M.A."/>
            <person name="Murace N.K."/>
            <person name="Nicolas M.F."/>
            <person name="Oliveira C.E.C."/>
            <person name="Pagnan N.A.B."/>
            <person name="Pamphile J.A."/>
            <person name="Patussi E.V."/>
            <person name="Pereira L.F.P."/>
            <person name="Pereira-Ferrari L."/>
            <person name="Pinto F.G.S."/>
            <person name="Precoma C."/>
            <person name="Prioli A.J."/>
            <person name="Prioli S.M.A.P."/>
            <person name="Raittz R.T."/>
            <person name="Ramos H.J.O."/>
            <person name="Ribeiro E.M.S.F."/>
            <person name="Rigo L.U."/>
            <person name="Rocha C.L.M.S.C."/>
            <person name="Rocha S.N."/>
            <person name="Santos K."/>
            <person name="Satori D."/>
            <person name="Silva A.G."/>
            <person name="Simao R.C.G."/>
            <person name="Soares M.A.M."/>
            <person name="Souza E.M."/>
            <person name="Steffens M.B.R."/>
            <person name="Steindel M."/>
            <person name="Tadra-Sfeir M.Z."/>
            <person name="Takahashi E.K."/>
            <person name="Torres R.A."/>
            <person name="Valle J.S."/>
            <person name="Vernal J.I."/>
            <person name="Vilas-Boas L.A."/>
            <person name="Watanabe M.A.E."/>
            <person name="Weiss V.A."/>
            <person name="Yates M.A."/>
            <person name="Souza E.M."/>
        </authorList>
    </citation>
    <scope>NUCLEOTIDE SEQUENCE [LARGE SCALE GENOMIC DNA]</scope>
    <source>
        <strain evidence="5 6">SmR1</strain>
    </source>
</reference>
<dbReference type="PROSITE" id="PS51063">
    <property type="entry name" value="HTH_CRP_2"/>
    <property type="match status" value="1"/>
</dbReference>
<dbReference type="GO" id="GO:0003677">
    <property type="term" value="F:DNA binding"/>
    <property type="evidence" value="ECO:0007669"/>
    <property type="project" value="UniProtKB-KW"/>
</dbReference>
<dbReference type="InterPro" id="IPR018335">
    <property type="entry name" value="Tscrpt_reg_HTH_Crp-type_CS"/>
</dbReference>
<dbReference type="SUPFAM" id="SSF46785">
    <property type="entry name" value="Winged helix' DNA-binding domain"/>
    <property type="match status" value="1"/>
</dbReference>
<dbReference type="InterPro" id="IPR012318">
    <property type="entry name" value="HTH_CRP"/>
</dbReference>
<dbReference type="GO" id="GO:0005829">
    <property type="term" value="C:cytosol"/>
    <property type="evidence" value="ECO:0007669"/>
    <property type="project" value="TreeGrafter"/>
</dbReference>
<keyword evidence="6" id="KW-1185">Reference proteome</keyword>
<proteinExistence type="predicted"/>
<dbReference type="Gene3D" id="1.10.10.10">
    <property type="entry name" value="Winged helix-like DNA-binding domain superfamily/Winged helix DNA-binding domain"/>
    <property type="match status" value="1"/>
</dbReference>
<dbReference type="CDD" id="cd00038">
    <property type="entry name" value="CAP_ED"/>
    <property type="match status" value="1"/>
</dbReference>
<evidence type="ECO:0000256" key="2">
    <source>
        <dbReference type="ARBA" id="ARBA00023125"/>
    </source>
</evidence>
<dbReference type="HOGENOM" id="CLU_075053_0_2_4"/>
<name>D8IVE1_HERSS</name>
<dbReference type="PROSITE" id="PS00042">
    <property type="entry name" value="HTH_CRP_1"/>
    <property type="match status" value="1"/>
</dbReference>
<dbReference type="InterPro" id="IPR036388">
    <property type="entry name" value="WH-like_DNA-bd_sf"/>
</dbReference>
<protein>
    <submittedName>
        <fullName evidence="5">Crp/Fnr family transcription regulator protein</fullName>
    </submittedName>
</protein>
<dbReference type="Gene3D" id="2.60.120.10">
    <property type="entry name" value="Jelly Rolls"/>
    <property type="match status" value="1"/>
</dbReference>
<feature type="domain" description="HTH crp-type" evidence="4">
    <location>
        <begin position="161"/>
        <end position="234"/>
    </location>
</feature>
<sequence>MSKSDNDLSKRLFPVLTCRNCIVKKHCFPHDLSPEETAQFEQLVVRRRRVLRGEFAYRAHDECSKIFIVRLGSFKTVRVSRYGGMDVIAFHHTGDLLGIEGASHSAYEVDTIALEDSQICELSFVGLEELSRKIPRLHQQVWRRLSNEVTLMQQQSLLLKARSEQRFAFFLLDLSRISSRCGNASTEFSLRMSRTDIGLFLGLTNESMSRLISKFRKAGLIDVSVRKVRVLSPSTLEELASGATSWEQLEQQEMNLPCQRNLDLDKRIFNCG</sequence>
<evidence type="ECO:0000256" key="1">
    <source>
        <dbReference type="ARBA" id="ARBA00023015"/>
    </source>
</evidence>
<dbReference type="InterPro" id="IPR036390">
    <property type="entry name" value="WH_DNA-bd_sf"/>
</dbReference>
<dbReference type="AlphaFoldDB" id="D8IVE1"/>
<keyword evidence="3" id="KW-0804">Transcription</keyword>
<dbReference type="RefSeq" id="WP_013234359.1">
    <property type="nucleotide sequence ID" value="NC_014323.1"/>
</dbReference>
<dbReference type="SMART" id="SM00419">
    <property type="entry name" value="HTH_CRP"/>
    <property type="match status" value="1"/>
</dbReference>
<evidence type="ECO:0000256" key="3">
    <source>
        <dbReference type="ARBA" id="ARBA00023163"/>
    </source>
</evidence>
<evidence type="ECO:0000259" key="4">
    <source>
        <dbReference type="PROSITE" id="PS51063"/>
    </source>
</evidence>
<dbReference type="InterPro" id="IPR014710">
    <property type="entry name" value="RmlC-like_jellyroll"/>
</dbReference>
<dbReference type="PRINTS" id="PR00034">
    <property type="entry name" value="HTHCRP"/>
</dbReference>
<dbReference type="OrthoDB" id="7643467at2"/>
<dbReference type="Pfam" id="PF00027">
    <property type="entry name" value="cNMP_binding"/>
    <property type="match status" value="1"/>
</dbReference>
<dbReference type="PANTHER" id="PTHR24567">
    <property type="entry name" value="CRP FAMILY TRANSCRIPTIONAL REGULATORY PROTEIN"/>
    <property type="match status" value="1"/>
</dbReference>
<dbReference type="InterPro" id="IPR000595">
    <property type="entry name" value="cNMP-bd_dom"/>
</dbReference>
<dbReference type="PANTHER" id="PTHR24567:SF75">
    <property type="entry name" value="FUMARATE AND NITRATE REDUCTION REGULATORY PROTEIN"/>
    <property type="match status" value="1"/>
</dbReference>
<dbReference type="InterPro" id="IPR018490">
    <property type="entry name" value="cNMP-bd_dom_sf"/>
</dbReference>
<organism evidence="5 6">
    <name type="scientific">Herbaspirillum seropedicae (strain SmR1)</name>
    <dbReference type="NCBI Taxonomy" id="757424"/>
    <lineage>
        <taxon>Bacteria</taxon>
        <taxon>Pseudomonadati</taxon>
        <taxon>Pseudomonadota</taxon>
        <taxon>Betaproteobacteria</taxon>
        <taxon>Burkholderiales</taxon>
        <taxon>Oxalobacteraceae</taxon>
        <taxon>Herbaspirillum</taxon>
    </lineage>
</organism>